<feature type="coiled-coil region" evidence="1">
    <location>
        <begin position="3"/>
        <end position="30"/>
    </location>
</feature>
<evidence type="ECO:0000313" key="3">
    <source>
        <dbReference type="Proteomes" id="UP001218218"/>
    </source>
</evidence>
<keyword evidence="1" id="KW-0175">Coiled coil</keyword>
<name>A0AAD7E7T9_9AGAR</name>
<dbReference type="Proteomes" id="UP001218218">
    <property type="component" value="Unassembled WGS sequence"/>
</dbReference>
<organism evidence="2 3">
    <name type="scientific">Mycena albidolilacea</name>
    <dbReference type="NCBI Taxonomy" id="1033008"/>
    <lineage>
        <taxon>Eukaryota</taxon>
        <taxon>Fungi</taxon>
        <taxon>Dikarya</taxon>
        <taxon>Basidiomycota</taxon>
        <taxon>Agaricomycotina</taxon>
        <taxon>Agaricomycetes</taxon>
        <taxon>Agaricomycetidae</taxon>
        <taxon>Agaricales</taxon>
        <taxon>Marasmiineae</taxon>
        <taxon>Mycenaceae</taxon>
        <taxon>Mycena</taxon>
    </lineage>
</organism>
<keyword evidence="3" id="KW-1185">Reference proteome</keyword>
<dbReference type="EMBL" id="JARIHO010000121">
    <property type="protein sequence ID" value="KAJ7302102.1"/>
    <property type="molecule type" value="Genomic_DNA"/>
</dbReference>
<dbReference type="AlphaFoldDB" id="A0AAD7E7T9"/>
<reference evidence="2" key="1">
    <citation type="submission" date="2023-03" db="EMBL/GenBank/DDBJ databases">
        <title>Massive genome expansion in bonnet fungi (Mycena s.s.) driven by repeated elements and novel gene families across ecological guilds.</title>
        <authorList>
            <consortium name="Lawrence Berkeley National Laboratory"/>
            <person name="Harder C.B."/>
            <person name="Miyauchi S."/>
            <person name="Viragh M."/>
            <person name="Kuo A."/>
            <person name="Thoen E."/>
            <person name="Andreopoulos B."/>
            <person name="Lu D."/>
            <person name="Skrede I."/>
            <person name="Drula E."/>
            <person name="Henrissat B."/>
            <person name="Morin E."/>
            <person name="Kohler A."/>
            <person name="Barry K."/>
            <person name="LaButti K."/>
            <person name="Morin E."/>
            <person name="Salamov A."/>
            <person name="Lipzen A."/>
            <person name="Mereny Z."/>
            <person name="Hegedus B."/>
            <person name="Baldrian P."/>
            <person name="Stursova M."/>
            <person name="Weitz H."/>
            <person name="Taylor A."/>
            <person name="Grigoriev I.V."/>
            <person name="Nagy L.G."/>
            <person name="Martin F."/>
            <person name="Kauserud H."/>
        </authorList>
    </citation>
    <scope>NUCLEOTIDE SEQUENCE</scope>
    <source>
        <strain evidence="2">CBHHK002</strain>
    </source>
</reference>
<evidence type="ECO:0000313" key="2">
    <source>
        <dbReference type="EMBL" id="KAJ7302102.1"/>
    </source>
</evidence>
<protein>
    <recommendedName>
        <fullName evidence="4">F-box domain-containing protein</fullName>
    </recommendedName>
</protein>
<evidence type="ECO:0000256" key="1">
    <source>
        <dbReference type="SAM" id="Coils"/>
    </source>
</evidence>
<sequence length="435" mass="48372">MSAQELRARIEELSSEITLQKKLLKQLEHDKSLVQGQLNAVVDPLERLPLEISSEIFLQCIRVNPNCAAREGDPGLRPMAGAPRVPMLLLNVCNAWSAIALSTPALWSTIQIDFPCAGGLTQLLSIWFQRARNRPLYISLRGDLSNHLNDSGSVIWRYGGQIKDLEICDYDDANRDYSYPDIVNLFVDTTLEPLSFLETLTIRSSTNGGLFLGHQILQLLSLSPNIVECFFDRVELEPDSWPDATDKLVLPTLRRWTFGDLAYCPDSDEIILNRLTLPALEALYVAVNDGLLGFLKRSLPPLQELSLGISASTDIPLREYLDLIPTLLRLTLWYPDSYLAADLFAALANSPSLLPNLCRLTIHSGGGASAIFDSSAWWTLLRMVSSRRIQLYILLVKSPSSDVLAAFRELVADGVEVYIGTEERSLIDSPSKDAT</sequence>
<evidence type="ECO:0008006" key="4">
    <source>
        <dbReference type="Google" id="ProtNLM"/>
    </source>
</evidence>
<comment type="caution">
    <text evidence="2">The sequence shown here is derived from an EMBL/GenBank/DDBJ whole genome shotgun (WGS) entry which is preliminary data.</text>
</comment>
<proteinExistence type="predicted"/>
<accession>A0AAD7E7T9</accession>
<gene>
    <name evidence="2" type="ORF">DFH08DRAFT_945844</name>
</gene>